<dbReference type="Proteomes" id="UP000825002">
    <property type="component" value="Unassembled WGS sequence"/>
</dbReference>
<dbReference type="SUPFAM" id="SSF53474">
    <property type="entry name" value="alpha/beta-Hydrolases"/>
    <property type="match status" value="2"/>
</dbReference>
<evidence type="ECO:0000313" key="6">
    <source>
        <dbReference type="Proteomes" id="UP000825002"/>
    </source>
</evidence>
<comment type="caution">
    <text evidence="5">The sequence shown here is derived from an EMBL/GenBank/DDBJ whole genome shotgun (WGS) entry which is preliminary data.</text>
</comment>
<proteinExistence type="predicted"/>
<evidence type="ECO:0000259" key="4">
    <source>
        <dbReference type="Pfam" id="PF04083"/>
    </source>
</evidence>
<dbReference type="InterPro" id="IPR006693">
    <property type="entry name" value="AB_hydrolase_lipase"/>
</dbReference>
<evidence type="ECO:0000313" key="5">
    <source>
        <dbReference type="EMBL" id="KAG9509486.1"/>
    </source>
</evidence>
<name>A0ABQ7S7Y3_9ACAR</name>
<organism evidence="5 6">
    <name type="scientific">Fragariocoptes setiger</name>
    <dbReference type="NCBI Taxonomy" id="1670756"/>
    <lineage>
        <taxon>Eukaryota</taxon>
        <taxon>Metazoa</taxon>
        <taxon>Ecdysozoa</taxon>
        <taxon>Arthropoda</taxon>
        <taxon>Chelicerata</taxon>
        <taxon>Arachnida</taxon>
        <taxon>Acari</taxon>
        <taxon>Acariformes</taxon>
        <taxon>Trombidiformes</taxon>
        <taxon>Prostigmata</taxon>
        <taxon>Eupodina</taxon>
        <taxon>Eriophyoidea</taxon>
        <taxon>Phytoptidae</taxon>
        <taxon>Fragariocoptes</taxon>
    </lineage>
</organism>
<sequence length="673" mass="74533">LGAQLKRPVLFNHGIFEAAPLWIYQSEGIRPREYSSSSLTNKTIAELQQLAEPDQRSMAFLLSNAGYNVFLLSMRGTDLSLGHRNISSATDAIYWNFSADELGLIDVRETIDYIRRLTGAPKIGYAGHSLGTMAITELLAERPEYANLVEPVFLIAQVSFISSSYSPTIGPLYRYYATRSALVQGNNAYGPFPPESQQIRTLAGTFCYRTVPIQEQLCRAIVESIGGLGQLNSSTEAVLSSVPYTQSTKVIAHLGQLTVSGRFAKFDYGIGNFARYGSVTSPDYNISAIRSNSMVFFYGLTDSLVTPADVERFFSRLTDRRTVSPRLEQQMITDHGFGYENYNLETSNGYRLSVIQLINPALRYGNSKIKLKRPVLFNHGIFEAAPLWIYQSEGIRPREYSSSSLTNKTIAELQQLAEPDQRSMAFLLSNAGYNVFLLSMRGTDLSLGHSNISSATDAIYWNFSADELGASKIGYVDHSLGIMAITKALQGDKIYRSFPPQQVTVIALNAFGNLCYRPSTIAQSITCRTYVDLIGGLSQLGSTTENVLSVVPYTTSTKVVTHLGQLGISGRFAKFDYGSTGNLAHYGRVTSPDYDVSAIRTKSMVFFYGATDSLVTPGNVEIFFNRFTVKPLKKFYYDDLWNHFDLVGAINAGERVNLPALKILENFPSIKNL</sequence>
<protein>
    <submittedName>
        <fullName evidence="5">Lipase 3</fullName>
    </submittedName>
</protein>
<gene>
    <name evidence="5" type="primary">Lip3</name>
    <name evidence="5" type="ORF">GZH46_01993</name>
</gene>
<feature type="domain" description="AB hydrolase-1" evidence="3">
    <location>
        <begin position="9"/>
        <end position="144"/>
    </location>
</feature>
<dbReference type="PANTHER" id="PTHR11005">
    <property type="entry name" value="LYSOSOMAL ACID LIPASE-RELATED"/>
    <property type="match status" value="1"/>
</dbReference>
<dbReference type="InterPro" id="IPR000073">
    <property type="entry name" value="AB_hydrolase_1"/>
</dbReference>
<evidence type="ECO:0000256" key="1">
    <source>
        <dbReference type="ARBA" id="ARBA00022963"/>
    </source>
</evidence>
<feature type="domain" description="Partial AB-hydrolase lipase" evidence="4">
    <location>
        <begin position="329"/>
        <end position="390"/>
    </location>
</feature>
<evidence type="ECO:0000256" key="2">
    <source>
        <dbReference type="ARBA" id="ARBA00023098"/>
    </source>
</evidence>
<dbReference type="EMBL" id="JAIFTH010000453">
    <property type="protein sequence ID" value="KAG9509486.1"/>
    <property type="molecule type" value="Genomic_DNA"/>
</dbReference>
<accession>A0ABQ7S7Y3</accession>
<dbReference type="InterPro" id="IPR029058">
    <property type="entry name" value="AB_hydrolase_fold"/>
</dbReference>
<feature type="non-terminal residue" evidence="5">
    <location>
        <position position="1"/>
    </location>
</feature>
<dbReference type="Pfam" id="PF00561">
    <property type="entry name" value="Abhydrolase_1"/>
    <property type="match status" value="1"/>
</dbReference>
<dbReference type="Pfam" id="PF04083">
    <property type="entry name" value="Abhydro_lipase"/>
    <property type="match status" value="1"/>
</dbReference>
<reference evidence="5 6" key="1">
    <citation type="submission" date="2020-10" db="EMBL/GenBank/DDBJ databases">
        <authorList>
            <person name="Klimov P.B."/>
            <person name="Dyachkov S.M."/>
            <person name="Chetverikov P.E."/>
        </authorList>
    </citation>
    <scope>NUCLEOTIDE SEQUENCE [LARGE SCALE GENOMIC DNA]</scope>
    <source>
        <strain evidence="5">BMOC 18-1129-001#AD2665</strain>
        <tissue evidence="5">Entire mites</tissue>
    </source>
</reference>
<evidence type="ECO:0000259" key="3">
    <source>
        <dbReference type="Pfam" id="PF00561"/>
    </source>
</evidence>
<keyword evidence="6" id="KW-1185">Reference proteome</keyword>
<feature type="non-terminal residue" evidence="5">
    <location>
        <position position="673"/>
    </location>
</feature>
<dbReference type="Gene3D" id="3.40.50.1820">
    <property type="entry name" value="alpha/beta hydrolase"/>
    <property type="match status" value="3"/>
</dbReference>
<keyword evidence="2" id="KW-0443">Lipid metabolism</keyword>
<keyword evidence="1" id="KW-0442">Lipid degradation</keyword>